<dbReference type="VEuPathDB" id="FungiDB:YALI0_C08415g"/>
<feature type="region of interest" description="Disordered" evidence="1">
    <location>
        <begin position="93"/>
        <end position="112"/>
    </location>
</feature>
<dbReference type="PANTHER" id="PTHR37515">
    <property type="entry name" value="YALI0C09240P"/>
    <property type="match status" value="1"/>
</dbReference>
<name>A0A371C694_YARLL</name>
<protein>
    <submittedName>
        <fullName evidence="2">Uncharacterized protein</fullName>
    </submittedName>
</protein>
<gene>
    <name evidence="2" type="ORF">B0I71DRAFT_119094</name>
</gene>
<accession>A0A371C694</accession>
<reference evidence="2 3" key="1">
    <citation type="submission" date="2018-07" db="EMBL/GenBank/DDBJ databases">
        <title>Draft Genome Assemblies for Five Robust Yarrowia lipolytica Strains Exhibiting High Lipid Production and Pentose Sugar Utilization and Sugar Alcohol Secretion from Undetoxified Lignocellulosic Biomass Hydrolysates.</title>
        <authorList>
            <consortium name="DOE Joint Genome Institute"/>
            <person name="Walker C."/>
            <person name="Ryu S."/>
            <person name="Na H."/>
            <person name="Zane M."/>
            <person name="LaButti K."/>
            <person name="Lipzen A."/>
            <person name="Haridas S."/>
            <person name="Barry K."/>
            <person name="Grigoriev I.V."/>
            <person name="Quarterman J."/>
            <person name="Slininger P."/>
            <person name="Dien B."/>
            <person name="Trinh C.T."/>
        </authorList>
    </citation>
    <scope>NUCLEOTIDE SEQUENCE [LARGE SCALE GENOMIC DNA]</scope>
    <source>
        <strain evidence="2 3">YB392</strain>
    </source>
</reference>
<sequence length="279" mass="31181">MDKVIEAVQKICVTETVEKPESTDCESTTKTELTRATLDSSLSHTTCDSITPPQAVVPDLLVCGTKSGSSAETKETEAISHNLTEPIATVAISTPSHSDNDSDSSFSTPSPSQLCHTELLEINFNVLPENDSDDNDEMSPYIELGGSFQRTHDMCMDKEEIVLTNEEIIMDESEQNKPKYVTLILDYPLDDDYEFKIYPDDKRGFTRGHLIREIKRHYDRVYAEEEETSTVPVGNIPGMMNRVTTDGNYGVWGHDLSDLALHTVSYNSQKNLFWLGVDS</sequence>
<dbReference type="Proteomes" id="UP000256601">
    <property type="component" value="Unassembled WGS sequence"/>
</dbReference>
<dbReference type="PANTHER" id="PTHR37515:SF2">
    <property type="entry name" value="YALI0C09240P"/>
    <property type="match status" value="1"/>
</dbReference>
<proteinExistence type="predicted"/>
<evidence type="ECO:0000256" key="1">
    <source>
        <dbReference type="SAM" id="MobiDB-lite"/>
    </source>
</evidence>
<dbReference type="VEuPathDB" id="FungiDB:YALI1_C11552g"/>
<organism evidence="2 3">
    <name type="scientific">Yarrowia lipolytica</name>
    <name type="common">Candida lipolytica</name>
    <dbReference type="NCBI Taxonomy" id="4952"/>
    <lineage>
        <taxon>Eukaryota</taxon>
        <taxon>Fungi</taxon>
        <taxon>Dikarya</taxon>
        <taxon>Ascomycota</taxon>
        <taxon>Saccharomycotina</taxon>
        <taxon>Dipodascomycetes</taxon>
        <taxon>Dipodascales</taxon>
        <taxon>Dipodascales incertae sedis</taxon>
        <taxon>Yarrowia</taxon>
    </lineage>
</organism>
<dbReference type="AlphaFoldDB" id="A0A371C694"/>
<evidence type="ECO:0000313" key="2">
    <source>
        <dbReference type="EMBL" id="RDW25702.1"/>
    </source>
</evidence>
<dbReference type="EMBL" id="KZ858996">
    <property type="protein sequence ID" value="RDW25702.1"/>
    <property type="molecule type" value="Genomic_DNA"/>
</dbReference>
<evidence type="ECO:0000313" key="3">
    <source>
        <dbReference type="Proteomes" id="UP000256601"/>
    </source>
</evidence>